<evidence type="ECO:0000313" key="2">
    <source>
        <dbReference type="EMBL" id="TDU42987.1"/>
    </source>
</evidence>
<reference evidence="2 3" key="1">
    <citation type="submission" date="2019-03" db="EMBL/GenBank/DDBJ databases">
        <title>Genomic Encyclopedia of Archaeal and Bacterial Type Strains, Phase II (KMG-II): from individual species to whole genera.</title>
        <authorList>
            <person name="Goeker M."/>
        </authorList>
    </citation>
    <scope>NUCLEOTIDE SEQUENCE [LARGE SCALE GENOMIC DNA]</scope>
    <source>
        <strain evidence="2 3">DSM 28135</strain>
    </source>
</reference>
<dbReference type="Proteomes" id="UP000294689">
    <property type="component" value="Unassembled WGS sequence"/>
</dbReference>
<evidence type="ECO:0000313" key="3">
    <source>
        <dbReference type="Proteomes" id="UP000294689"/>
    </source>
</evidence>
<evidence type="ECO:0000259" key="1">
    <source>
        <dbReference type="PROSITE" id="PS51704"/>
    </source>
</evidence>
<organism evidence="2 3">
    <name type="scientific">Gelidibacter sediminis</name>
    <dbReference type="NCBI Taxonomy" id="1608710"/>
    <lineage>
        <taxon>Bacteria</taxon>
        <taxon>Pseudomonadati</taxon>
        <taxon>Bacteroidota</taxon>
        <taxon>Flavobacteriia</taxon>
        <taxon>Flavobacteriales</taxon>
        <taxon>Flavobacteriaceae</taxon>
        <taxon>Gelidibacter</taxon>
    </lineage>
</organism>
<dbReference type="EMBL" id="SOBW01000007">
    <property type="protein sequence ID" value="TDU42987.1"/>
    <property type="molecule type" value="Genomic_DNA"/>
</dbReference>
<protein>
    <submittedName>
        <fullName evidence="2">Glycerophosphoryl diester phosphodiesterase</fullName>
    </submittedName>
</protein>
<dbReference type="GO" id="GO:0006629">
    <property type="term" value="P:lipid metabolic process"/>
    <property type="evidence" value="ECO:0007669"/>
    <property type="project" value="InterPro"/>
</dbReference>
<dbReference type="InterPro" id="IPR030395">
    <property type="entry name" value="GP_PDE_dom"/>
</dbReference>
<accession>A0A4R7Q5Z3</accession>
<proteinExistence type="predicted"/>
<feature type="domain" description="GP-PDE" evidence="1">
    <location>
        <begin position="4"/>
        <end position="228"/>
    </location>
</feature>
<dbReference type="InterPro" id="IPR017946">
    <property type="entry name" value="PLC-like_Pdiesterase_TIM-brl"/>
</dbReference>
<dbReference type="GO" id="GO:0008081">
    <property type="term" value="F:phosphoric diester hydrolase activity"/>
    <property type="evidence" value="ECO:0007669"/>
    <property type="project" value="InterPro"/>
</dbReference>
<dbReference type="RefSeq" id="WP_133756487.1">
    <property type="nucleotide sequence ID" value="NZ_SOBW01000007.1"/>
</dbReference>
<name>A0A4R7Q5Z3_9FLAO</name>
<dbReference type="PROSITE" id="PS51704">
    <property type="entry name" value="GP_PDE"/>
    <property type="match status" value="1"/>
</dbReference>
<sequence length="228" mass="25577">MNTIKRIGHRGAKGHVAENTLESIQKALDLGVDGIEIDVHLCQTGELVVFHDFTLERLTDGFGQIAMKTLEELKALKVNDQFKIPTLLEVLDIINRKCVLNIELKGKQTAFEVCKSIQLYTEVKDWSFEDFIVSSFDFEELVSVSNINKDIPLAVLTEDNLSGALNFAKSISAKAIHPEYHLLTKEGVQEIQDLGFDVNTWTVNNFEDIAMIKSFGVNGIISDFPDYI</sequence>
<dbReference type="PANTHER" id="PTHR46211:SF14">
    <property type="entry name" value="GLYCEROPHOSPHODIESTER PHOSPHODIESTERASE"/>
    <property type="match status" value="1"/>
</dbReference>
<comment type="caution">
    <text evidence="2">The sequence shown here is derived from an EMBL/GenBank/DDBJ whole genome shotgun (WGS) entry which is preliminary data.</text>
</comment>
<dbReference type="SUPFAM" id="SSF51695">
    <property type="entry name" value="PLC-like phosphodiesterases"/>
    <property type="match status" value="1"/>
</dbReference>
<dbReference type="Pfam" id="PF03009">
    <property type="entry name" value="GDPD"/>
    <property type="match status" value="1"/>
</dbReference>
<keyword evidence="3" id="KW-1185">Reference proteome</keyword>
<dbReference type="Gene3D" id="3.20.20.190">
    <property type="entry name" value="Phosphatidylinositol (PI) phosphodiesterase"/>
    <property type="match status" value="1"/>
</dbReference>
<gene>
    <name evidence="2" type="ORF">BXY82_0392</name>
</gene>
<dbReference type="PANTHER" id="PTHR46211">
    <property type="entry name" value="GLYCEROPHOSPHORYL DIESTER PHOSPHODIESTERASE"/>
    <property type="match status" value="1"/>
</dbReference>
<dbReference type="AlphaFoldDB" id="A0A4R7Q5Z3"/>
<dbReference type="OrthoDB" id="384721at2"/>